<evidence type="ECO:0000313" key="1">
    <source>
        <dbReference type="EMBL" id="CCX09259.1"/>
    </source>
</evidence>
<gene>
    <name evidence="1" type="ORF">PCON_08852</name>
</gene>
<dbReference type="Proteomes" id="UP000018144">
    <property type="component" value="Unassembled WGS sequence"/>
</dbReference>
<accession>U4LDV0</accession>
<protein>
    <submittedName>
        <fullName evidence="1">Uncharacterized protein</fullName>
    </submittedName>
</protein>
<name>U4LDV0_PYROM</name>
<reference evidence="1 2" key="1">
    <citation type="journal article" date="2013" name="PLoS Genet.">
        <title>The genome and development-dependent transcriptomes of Pyronema confluens: a window into fungal evolution.</title>
        <authorList>
            <person name="Traeger S."/>
            <person name="Altegoer F."/>
            <person name="Freitag M."/>
            <person name="Gabaldon T."/>
            <person name="Kempken F."/>
            <person name="Kumar A."/>
            <person name="Marcet-Houben M."/>
            <person name="Poggeler S."/>
            <person name="Stajich J.E."/>
            <person name="Nowrousian M."/>
        </authorList>
    </citation>
    <scope>NUCLEOTIDE SEQUENCE [LARGE SCALE GENOMIC DNA]</scope>
    <source>
        <strain evidence="2">CBS 100304</strain>
        <tissue evidence="1">Vegetative mycelium</tissue>
    </source>
</reference>
<organism evidence="1 2">
    <name type="scientific">Pyronema omphalodes (strain CBS 100304)</name>
    <name type="common">Pyronema confluens</name>
    <dbReference type="NCBI Taxonomy" id="1076935"/>
    <lineage>
        <taxon>Eukaryota</taxon>
        <taxon>Fungi</taxon>
        <taxon>Dikarya</taxon>
        <taxon>Ascomycota</taxon>
        <taxon>Pezizomycotina</taxon>
        <taxon>Pezizomycetes</taxon>
        <taxon>Pezizales</taxon>
        <taxon>Pyronemataceae</taxon>
        <taxon>Pyronema</taxon>
    </lineage>
</organism>
<sequence>MNAWQRAFASTAGPLTTSRVNALLLLPTIPGNFALRIGTIPSSYPAVVQTEFHHRTQSNVTPHRVSVIRHLRILRFKLPSGTSPAGDVTLTTRFVKRCSIIGLETADGLRSFALPGVATYATSGFSGQYNGILEPATLVYGPRDHIRAYRFSRRV</sequence>
<keyword evidence="2" id="KW-1185">Reference proteome</keyword>
<dbReference type="AlphaFoldDB" id="U4LDV0"/>
<dbReference type="EMBL" id="HF935447">
    <property type="protein sequence ID" value="CCX09259.1"/>
    <property type="molecule type" value="Genomic_DNA"/>
</dbReference>
<proteinExistence type="predicted"/>
<evidence type="ECO:0000313" key="2">
    <source>
        <dbReference type="Proteomes" id="UP000018144"/>
    </source>
</evidence>